<dbReference type="PANTHER" id="PTHR46581">
    <property type="entry name" value="ARABINOSYLTRANSFERASE RRA3"/>
    <property type="match status" value="1"/>
</dbReference>
<organism evidence="5 6">
    <name type="scientific">Ricinus communis</name>
    <name type="common">Castor bean</name>
    <dbReference type="NCBI Taxonomy" id="3988"/>
    <lineage>
        <taxon>Eukaryota</taxon>
        <taxon>Viridiplantae</taxon>
        <taxon>Streptophyta</taxon>
        <taxon>Embryophyta</taxon>
        <taxon>Tracheophyta</taxon>
        <taxon>Spermatophyta</taxon>
        <taxon>Magnoliopsida</taxon>
        <taxon>eudicotyledons</taxon>
        <taxon>Gunneridae</taxon>
        <taxon>Pentapetalae</taxon>
        <taxon>rosids</taxon>
        <taxon>fabids</taxon>
        <taxon>Malpighiales</taxon>
        <taxon>Euphorbiaceae</taxon>
        <taxon>Acalyphoideae</taxon>
        <taxon>Acalypheae</taxon>
        <taxon>Ricinus</taxon>
    </lineage>
</organism>
<evidence type="ECO:0000313" key="6">
    <source>
        <dbReference type="Proteomes" id="UP000008311"/>
    </source>
</evidence>
<name>B9RZB7_RICCO</name>
<dbReference type="GO" id="GO:0000139">
    <property type="term" value="C:Golgi membrane"/>
    <property type="evidence" value="ECO:0007669"/>
    <property type="project" value="UniProtKB-SubCell"/>
</dbReference>
<reference evidence="6" key="1">
    <citation type="journal article" date="2010" name="Nat. Biotechnol.">
        <title>Draft genome sequence of the oilseed species Ricinus communis.</title>
        <authorList>
            <person name="Chan A.P."/>
            <person name="Crabtree J."/>
            <person name="Zhao Q."/>
            <person name="Lorenzi H."/>
            <person name="Orvis J."/>
            <person name="Puiu D."/>
            <person name="Melake-Berhan A."/>
            <person name="Jones K.M."/>
            <person name="Redman J."/>
            <person name="Chen G."/>
            <person name="Cahoon E.B."/>
            <person name="Gedil M."/>
            <person name="Stanke M."/>
            <person name="Haas B.J."/>
            <person name="Wortman J.R."/>
            <person name="Fraser-Liggett C.M."/>
            <person name="Ravel J."/>
            <person name="Rabinowicz P.D."/>
        </authorList>
    </citation>
    <scope>NUCLEOTIDE SEQUENCE [LARGE SCALE GENOMIC DNA]</scope>
    <source>
        <strain evidence="6">cv. Hale</strain>
    </source>
</reference>
<keyword evidence="2" id="KW-0812">Transmembrane</keyword>
<keyword evidence="2" id="KW-0735">Signal-anchor</keyword>
<keyword evidence="2" id="KW-0961">Cell wall biogenesis/degradation</keyword>
<dbReference type="Proteomes" id="UP000008311">
    <property type="component" value="Unassembled WGS sequence"/>
</dbReference>
<dbReference type="GO" id="GO:0071555">
    <property type="term" value="P:cell wall organization"/>
    <property type="evidence" value="ECO:0007669"/>
    <property type="project" value="UniProtKB-KW"/>
</dbReference>
<dbReference type="InterPro" id="IPR029044">
    <property type="entry name" value="Nucleotide-diphossugar_trans"/>
</dbReference>
<keyword evidence="2" id="KW-1133">Transmembrane helix</keyword>
<dbReference type="EC" id="2.4.2.-" evidence="2"/>
<dbReference type="InParanoid" id="B9RZB7"/>
<feature type="transmembrane region" description="Helical" evidence="2">
    <location>
        <begin position="21"/>
        <end position="42"/>
    </location>
</feature>
<gene>
    <name evidence="5" type="ORF">RCOM_0937550</name>
</gene>
<dbReference type="STRING" id="3988.B9RZB7"/>
<comment type="similarity">
    <text evidence="1 2">Belongs to the glycosyltransferase 77 family.</text>
</comment>
<feature type="domain" description="Nucleotide-diphospho-sugar transferase" evidence="4">
    <location>
        <begin position="191"/>
        <end position="409"/>
    </location>
</feature>
<proteinExistence type="inferred from homology"/>
<protein>
    <recommendedName>
        <fullName evidence="2">Glycosyltransferase</fullName>
        <ecNumber evidence="2">2.4.2.-</ecNumber>
    </recommendedName>
</protein>
<evidence type="ECO:0000256" key="1">
    <source>
        <dbReference type="ARBA" id="ARBA00007033"/>
    </source>
</evidence>
<dbReference type="KEGG" id="rcu:8279527"/>
<dbReference type="GO" id="GO:0080147">
    <property type="term" value="P:root hair cell development"/>
    <property type="evidence" value="ECO:0007669"/>
    <property type="project" value="InterPro"/>
</dbReference>
<keyword evidence="2" id="KW-0472">Membrane</keyword>
<evidence type="ECO:0000259" key="4">
    <source>
        <dbReference type="Pfam" id="PF03407"/>
    </source>
</evidence>
<dbReference type="EMBL" id="EQ973834">
    <property type="protein sequence ID" value="EEF43297.1"/>
    <property type="molecule type" value="Genomic_DNA"/>
</dbReference>
<dbReference type="PANTHER" id="PTHR46581:SF11">
    <property type="entry name" value="GLYCOSYLTRANSFERASE"/>
    <property type="match status" value="1"/>
</dbReference>
<dbReference type="eggNOG" id="ENOG502QRD4">
    <property type="taxonomic scope" value="Eukaryota"/>
</dbReference>
<dbReference type="AlphaFoldDB" id="B9RZB7"/>
<dbReference type="InterPro" id="IPR005069">
    <property type="entry name" value="Nucl-diP-sugar_transferase"/>
</dbReference>
<dbReference type="Pfam" id="PF03407">
    <property type="entry name" value="Nucleotid_trans"/>
    <property type="match status" value="1"/>
</dbReference>
<comment type="subcellular location">
    <subcellularLocation>
        <location evidence="2">Golgi apparatus membrane</location>
        <topology evidence="2">Single-pass type II membrane protein</topology>
    </subcellularLocation>
</comment>
<sequence>MIGRREGALMRNSNSSQSLRKSRIAIAIAIGILLGCVFAFFFPNGIFTSHPHFNSRHLSNSINQVVSTSSCESSEKLNVLRKEFAAASEKNAELKKQVKELTEKLRFAERGKGQAQEQVAVLGDQHKAGPFGTVKGLRTNPTVVQDVSVNPRLAQILEEVAVQREIIVALANSNVKEMLEIWFNSIKKVGIPNYLVVALDDEIADFCESNDVPVYKRDPDEGIDSIGKTGGNHAVSGLKFHILREFLQLGYSVLLSDVDIVYLQNPFDYLYRDSDVESMTDGHNNLTAYGYDDVFDEPAMGWARYAHTMRIWVFNSGFFYIRPTIPSIELLDRVANRLAHEKVWDQAVFNEELFYPSHPGYDGLYASRRTMDFYLFMNSKVLFKTVRKDANLSKLKPVIIHVNYHPDKLPRMKAIVELYINGKQDALKPFPDGSDW</sequence>
<keyword evidence="2" id="KW-0333">Golgi apparatus</keyword>
<keyword evidence="6" id="KW-1185">Reference proteome</keyword>
<evidence type="ECO:0000256" key="2">
    <source>
        <dbReference type="RuleBase" id="RU363055"/>
    </source>
</evidence>
<dbReference type="OrthoDB" id="540503at2759"/>
<keyword evidence="2" id="KW-0328">Glycosyltransferase</keyword>
<feature type="coiled-coil region" evidence="3">
    <location>
        <begin position="77"/>
        <end position="118"/>
    </location>
</feature>
<dbReference type="InterPro" id="IPR044290">
    <property type="entry name" value="RRA1/2/3"/>
</dbReference>
<keyword evidence="3" id="KW-0175">Coiled coil</keyword>
<evidence type="ECO:0000256" key="3">
    <source>
        <dbReference type="SAM" id="Coils"/>
    </source>
</evidence>
<evidence type="ECO:0000313" key="5">
    <source>
        <dbReference type="EMBL" id="EEF43297.1"/>
    </source>
</evidence>
<dbReference type="OMA" id="NRTAYGY"/>
<dbReference type="GO" id="GO:0016757">
    <property type="term" value="F:glycosyltransferase activity"/>
    <property type="evidence" value="ECO:0007669"/>
    <property type="project" value="UniProtKB-KW"/>
</dbReference>
<keyword evidence="2" id="KW-0808">Transferase</keyword>
<dbReference type="SUPFAM" id="SSF53448">
    <property type="entry name" value="Nucleotide-diphospho-sugar transferases"/>
    <property type="match status" value="1"/>
</dbReference>
<dbReference type="FunCoup" id="B9RZB7">
    <property type="interactions" value="996"/>
</dbReference>
<accession>B9RZB7</accession>